<feature type="transmembrane region" description="Helical" evidence="7">
    <location>
        <begin position="184"/>
        <end position="210"/>
    </location>
</feature>
<gene>
    <name evidence="9" type="ORF">N5I32_19035</name>
</gene>
<comment type="caution">
    <text evidence="9">The sequence shown here is derived from an EMBL/GenBank/DDBJ whole genome shotgun (WGS) entry which is preliminary data.</text>
</comment>
<feature type="transmembrane region" description="Helical" evidence="7">
    <location>
        <begin position="430"/>
        <end position="447"/>
    </location>
</feature>
<keyword evidence="6 7" id="KW-0472">Membrane</keyword>
<dbReference type="PANTHER" id="PTHR47737">
    <property type="entry name" value="GLYCINE BETAINE/PROLINE BETAINE TRANSPORT SYSTEM PERMEASE PROTEIN PROW"/>
    <property type="match status" value="1"/>
</dbReference>
<dbReference type="RefSeq" id="WP_261497527.1">
    <property type="nucleotide sequence ID" value="NZ_JAOCQF010000005.1"/>
</dbReference>
<dbReference type="Proteomes" id="UP001205601">
    <property type="component" value="Unassembled WGS sequence"/>
</dbReference>
<keyword evidence="3" id="KW-1003">Cell membrane</keyword>
<keyword evidence="10" id="KW-1185">Reference proteome</keyword>
<feature type="transmembrane region" description="Helical" evidence="7">
    <location>
        <begin position="267"/>
        <end position="289"/>
    </location>
</feature>
<feature type="domain" description="ABC transmembrane type-1" evidence="8">
    <location>
        <begin position="450"/>
        <end position="629"/>
    </location>
</feature>
<feature type="transmembrane region" description="Helical" evidence="7">
    <location>
        <begin position="610"/>
        <end position="629"/>
    </location>
</feature>
<feature type="transmembrane region" description="Helical" evidence="7">
    <location>
        <begin position="564"/>
        <end position="590"/>
    </location>
</feature>
<feature type="transmembrane region" description="Helical" evidence="7">
    <location>
        <begin position="334"/>
        <end position="355"/>
    </location>
</feature>
<evidence type="ECO:0000256" key="2">
    <source>
        <dbReference type="ARBA" id="ARBA00022448"/>
    </source>
</evidence>
<feature type="transmembrane region" description="Helical" evidence="7">
    <location>
        <begin position="375"/>
        <end position="394"/>
    </location>
</feature>
<keyword evidence="4 7" id="KW-0812">Transmembrane</keyword>
<evidence type="ECO:0000256" key="4">
    <source>
        <dbReference type="ARBA" id="ARBA00022692"/>
    </source>
</evidence>
<feature type="transmembrane region" description="Helical" evidence="7">
    <location>
        <begin position="89"/>
        <end position="109"/>
    </location>
</feature>
<dbReference type="InterPro" id="IPR035906">
    <property type="entry name" value="MetI-like_sf"/>
</dbReference>
<feature type="transmembrane region" description="Helical" evidence="7">
    <location>
        <begin position="140"/>
        <end position="164"/>
    </location>
</feature>
<dbReference type="PANTHER" id="PTHR47737:SF1">
    <property type="entry name" value="GLYCINE BETAINE_PROLINE BETAINE TRANSPORT SYSTEM PERMEASE PROTEIN PROW"/>
    <property type="match status" value="1"/>
</dbReference>
<evidence type="ECO:0000256" key="3">
    <source>
        <dbReference type="ARBA" id="ARBA00022475"/>
    </source>
</evidence>
<dbReference type="EMBL" id="JAOCQF010000005">
    <property type="protein sequence ID" value="MCT8331617.1"/>
    <property type="molecule type" value="Genomic_DNA"/>
</dbReference>
<dbReference type="Pfam" id="PF00528">
    <property type="entry name" value="BPD_transp_1"/>
    <property type="match status" value="2"/>
</dbReference>
<dbReference type="InterPro" id="IPR000515">
    <property type="entry name" value="MetI-like"/>
</dbReference>
<evidence type="ECO:0000313" key="10">
    <source>
        <dbReference type="Proteomes" id="UP001205601"/>
    </source>
</evidence>
<feature type="transmembrane region" description="Helical" evidence="7">
    <location>
        <begin position="243"/>
        <end position="260"/>
    </location>
</feature>
<sequence>MTRFRPRAIWLLLPAAVAALWIAQQFSWATRFPKAWELPVAKTVSKSAAVVTDNLSWLTRLFATAIEVPMTLVVALLSEGGALTLGGFALDLPPLSWSGLALAVVWTGWRTGGPGLALLQALGCAYLLFFGQWSAAMLTLASVVIAVPFALGAGVVLGIVAWRMPRLDRWLVTPVLDLMQTVPAFAYLVPTLVLFGFGPVSALIATVIFALPPMARVTTLALSRLPGAITDLAAMMGCTRGQALWRVLLPAAMPMLLVGLNQTVMMTLNMVIIASMIGAGGLGFDVLLALRQLDIGRGLEAGAAIVVLAIMLDRQGRVLASGWSRGQAMSRRRGLGLVLVLGALLGTTLLGQIHAPLRAFPESWQVTTGSTMDSLVAWLNVNFFDTIEAVRVFLLMNLMNPIRIALASAPWLGVMTIVAMLGWVLGGWRLAVLGLGVGGFCLVTGLWDETMTTIYLCLTAAILSVSLGVPLGIAGHRWPRFGKLLTLAVELLQTMPSFVYLIPVVMLLRVGDVSAMIAIVAFAVTPVIRYTMAAFEAVPPALTEAGTVMGCTSGQMLRHVQLPVALPTILLGINQCFLFSLAMVVITALVGTRDLGQKVYIALTKADVGSGLVAGLCLGLVGILVDRLFRAAAARIAPQEPNSHA</sequence>
<protein>
    <submittedName>
        <fullName evidence="9">ABC transporter permease subunit</fullName>
    </submittedName>
</protein>
<feature type="transmembrane region" description="Helical" evidence="7">
    <location>
        <begin position="115"/>
        <end position="133"/>
    </location>
</feature>
<name>A0ABT2NRR0_9RHOB</name>
<evidence type="ECO:0000313" key="9">
    <source>
        <dbReference type="EMBL" id="MCT8331617.1"/>
    </source>
</evidence>
<feature type="transmembrane region" description="Helical" evidence="7">
    <location>
        <begin position="57"/>
        <end position="77"/>
    </location>
</feature>
<evidence type="ECO:0000256" key="6">
    <source>
        <dbReference type="ARBA" id="ARBA00023136"/>
    </source>
</evidence>
<dbReference type="Gene3D" id="1.10.3720.10">
    <property type="entry name" value="MetI-like"/>
    <property type="match status" value="2"/>
</dbReference>
<evidence type="ECO:0000256" key="7">
    <source>
        <dbReference type="RuleBase" id="RU363032"/>
    </source>
</evidence>
<comment type="subcellular location">
    <subcellularLocation>
        <location evidence="1 7">Cell membrane</location>
        <topology evidence="1 7">Multi-pass membrane protein</topology>
    </subcellularLocation>
</comment>
<feature type="transmembrane region" description="Helical" evidence="7">
    <location>
        <begin position="406"/>
        <end position="424"/>
    </location>
</feature>
<feature type="transmembrane region" description="Helical" evidence="7">
    <location>
        <begin position="454"/>
        <end position="478"/>
    </location>
</feature>
<keyword evidence="2 7" id="KW-0813">Transport</keyword>
<dbReference type="PROSITE" id="PS50928">
    <property type="entry name" value="ABC_TM1"/>
    <property type="match status" value="2"/>
</dbReference>
<dbReference type="SUPFAM" id="SSF161098">
    <property type="entry name" value="MetI-like"/>
    <property type="match status" value="2"/>
</dbReference>
<reference evidence="10" key="1">
    <citation type="submission" date="2023-07" db="EMBL/GenBank/DDBJ databases">
        <title>Defluviimonas sediminis sp. nov., isolated from mangrove sediment.</title>
        <authorList>
            <person name="Liu L."/>
            <person name="Li J."/>
            <person name="Huang Y."/>
            <person name="Pan J."/>
            <person name="Li M."/>
        </authorList>
    </citation>
    <scope>NUCLEOTIDE SEQUENCE [LARGE SCALE GENOMIC DNA]</scope>
    <source>
        <strain evidence="10">FT324</strain>
    </source>
</reference>
<proteinExistence type="inferred from homology"/>
<accession>A0ABT2NRR0</accession>
<feature type="transmembrane region" description="Helical" evidence="7">
    <location>
        <begin position="498"/>
        <end position="524"/>
    </location>
</feature>
<keyword evidence="5 7" id="KW-1133">Transmembrane helix</keyword>
<evidence type="ECO:0000256" key="1">
    <source>
        <dbReference type="ARBA" id="ARBA00004651"/>
    </source>
</evidence>
<feature type="domain" description="ABC transmembrane type-1" evidence="8">
    <location>
        <begin position="136"/>
        <end position="316"/>
    </location>
</feature>
<comment type="similarity">
    <text evidence="7">Belongs to the binding-protein-dependent transport system permease family.</text>
</comment>
<dbReference type="CDD" id="cd06261">
    <property type="entry name" value="TM_PBP2"/>
    <property type="match status" value="2"/>
</dbReference>
<evidence type="ECO:0000256" key="5">
    <source>
        <dbReference type="ARBA" id="ARBA00022989"/>
    </source>
</evidence>
<organism evidence="9 10">
    <name type="scientific">Albidovulum sediminis</name>
    <dbReference type="NCBI Taxonomy" id="3066345"/>
    <lineage>
        <taxon>Bacteria</taxon>
        <taxon>Pseudomonadati</taxon>
        <taxon>Pseudomonadota</taxon>
        <taxon>Alphaproteobacteria</taxon>
        <taxon>Rhodobacterales</taxon>
        <taxon>Paracoccaceae</taxon>
        <taxon>Albidovulum</taxon>
    </lineage>
</organism>
<evidence type="ECO:0000259" key="8">
    <source>
        <dbReference type="PROSITE" id="PS50928"/>
    </source>
</evidence>